<feature type="compositionally biased region" description="Polar residues" evidence="12">
    <location>
        <begin position="232"/>
        <end position="241"/>
    </location>
</feature>
<feature type="region of interest" description="Disordered" evidence="12">
    <location>
        <begin position="923"/>
        <end position="942"/>
    </location>
</feature>
<dbReference type="EMBL" id="SRRM01000019">
    <property type="protein sequence ID" value="TKY85634.1"/>
    <property type="molecule type" value="Genomic_DNA"/>
</dbReference>
<feature type="compositionally biased region" description="Low complexity" evidence="12">
    <location>
        <begin position="89"/>
        <end position="100"/>
    </location>
</feature>
<dbReference type="GeneID" id="40728068"/>
<dbReference type="InterPro" id="IPR004856">
    <property type="entry name" value="Glyco_trans_ALG6/ALG8"/>
</dbReference>
<feature type="transmembrane region" description="Helical" evidence="13">
    <location>
        <begin position="865"/>
        <end position="885"/>
    </location>
</feature>
<reference evidence="14 15" key="1">
    <citation type="submission" date="2019-05" db="EMBL/GenBank/DDBJ databases">
        <title>Sporisorium graminicola CBS 10092 draft sequencing and annotation.</title>
        <authorList>
            <person name="Solano-Gonzalez S."/>
            <person name="Caddick M.X."/>
            <person name="Darby A."/>
        </authorList>
    </citation>
    <scope>NUCLEOTIDE SEQUENCE [LARGE SCALE GENOMIC DNA]</scope>
    <source>
        <strain evidence="14 15">CBS 10092</strain>
    </source>
</reference>
<keyword evidence="10 13" id="KW-0472">Membrane</keyword>
<dbReference type="RefSeq" id="XP_029737619.1">
    <property type="nucleotide sequence ID" value="XM_029885767.1"/>
</dbReference>
<feature type="region of interest" description="Disordered" evidence="12">
    <location>
        <begin position="203"/>
        <end position="262"/>
    </location>
</feature>
<evidence type="ECO:0000256" key="13">
    <source>
        <dbReference type="SAM" id="Phobius"/>
    </source>
</evidence>
<dbReference type="UniPathway" id="UPA00378"/>
<evidence type="ECO:0000256" key="9">
    <source>
        <dbReference type="ARBA" id="ARBA00022989"/>
    </source>
</evidence>
<proteinExistence type="inferred from homology"/>
<evidence type="ECO:0000256" key="10">
    <source>
        <dbReference type="ARBA" id="ARBA00023136"/>
    </source>
</evidence>
<evidence type="ECO:0000256" key="12">
    <source>
        <dbReference type="SAM" id="MobiDB-lite"/>
    </source>
</evidence>
<dbReference type="GO" id="GO:0042281">
    <property type="term" value="F:dolichyl pyrophosphate Man9GlcNAc2 alpha-1,3-glucosyltransferase activity"/>
    <property type="evidence" value="ECO:0007669"/>
    <property type="project" value="UniProtKB-EC"/>
</dbReference>
<gene>
    <name evidence="14" type="ORF">EX895_005173</name>
</gene>
<evidence type="ECO:0000256" key="1">
    <source>
        <dbReference type="ARBA" id="ARBA00004477"/>
    </source>
</evidence>
<feature type="transmembrane region" description="Helical" evidence="13">
    <location>
        <begin position="634"/>
        <end position="656"/>
    </location>
</feature>
<name>A0A4U7KN31_9BASI</name>
<feature type="compositionally biased region" description="Polar residues" evidence="12">
    <location>
        <begin position="108"/>
        <end position="124"/>
    </location>
</feature>
<comment type="pathway">
    <text evidence="2">Protein modification; protein glycosylation.</text>
</comment>
<evidence type="ECO:0000256" key="8">
    <source>
        <dbReference type="ARBA" id="ARBA00022824"/>
    </source>
</evidence>
<evidence type="ECO:0000256" key="2">
    <source>
        <dbReference type="ARBA" id="ARBA00004922"/>
    </source>
</evidence>
<comment type="caution">
    <text evidence="14">The sequence shown here is derived from an EMBL/GenBank/DDBJ whole genome shotgun (WGS) entry which is preliminary data.</text>
</comment>
<protein>
    <recommendedName>
        <fullName evidence="4">dolichyl-P-Glc:Man9GlcNAc2-PP-dolichol alpha-1,3-glucosyltransferase</fullName>
        <ecNumber evidence="4">2.4.1.267</ecNumber>
    </recommendedName>
    <alternativeName>
        <fullName evidence="11">Dol-P-Glc:Man(9)GlcNAc(2)-PP-Dol alpha-1,3-glucosyltransferase</fullName>
    </alternativeName>
</protein>
<evidence type="ECO:0000313" key="15">
    <source>
        <dbReference type="Proteomes" id="UP000306050"/>
    </source>
</evidence>
<dbReference type="PANTHER" id="PTHR12413:SF1">
    <property type="entry name" value="DOLICHYL PYROPHOSPHATE MAN9GLCNAC2 ALPHA-1,3-GLUCOSYLTRANSFERASE"/>
    <property type="match status" value="1"/>
</dbReference>
<feature type="compositionally biased region" description="Polar residues" evidence="12">
    <location>
        <begin position="206"/>
        <end position="219"/>
    </location>
</feature>
<evidence type="ECO:0000256" key="6">
    <source>
        <dbReference type="ARBA" id="ARBA00022679"/>
    </source>
</evidence>
<dbReference type="PANTHER" id="PTHR12413">
    <property type="entry name" value="DOLICHYL GLYCOSYLTRANSFERASE"/>
    <property type="match status" value="1"/>
</dbReference>
<dbReference type="EC" id="2.4.1.267" evidence="4"/>
<dbReference type="AlphaFoldDB" id="A0A4U7KN31"/>
<sequence>MSNAFTSWQERPEKLFSSRNRNGSRDEITDDASAAHPTAKWIQEQSHFNSSSARTDELDQFGIPIHPSQYSSLRSTSKRDATLPRSPTLRSSAALKSSASSRHHLGPASTQSPDAHASPSTSSHIPDPSPSASRIVAQTDDVDEDESIGLLLGQSKRRRGRTDSYSSFGSSVLPAPLFASNARYNAHAGSNSGLTQSRLTLPAKQGRSTYPPSNHSSAAPRSRHLAPAVDTFAQQQHSQIPQPDVHYSRQRQPSNNLASRPSGFDLDDWLRASQAPAALKSSPSLGALATFDRVDRPNRAAALSEAGTRRRRHKAGSASGLSAGVLSAGPESPRSRRKVSANSNRRDPSGYSSLSSDHPALMASLELSREAESRTIDTIEEWRAKSGDTPISNASAAPSTAIADPGNGAAEQPDLVPRRRRKSSVKSASRPVSMDGPRPPLPSIPPTFGTESVTSKSGRRRRKEIDTSLVGLLSPDKALDPRRKPLATSTAVQKPPHALRDLYALSGLGSQAETPIRRLIRWLAKEQLKATIVPVVLLVSFLVRWIVGRGDWSGRGVEPLHGDFEAQRHWIELTLHLPTSKWYFYDLQYWGLDYPPLTAWVSLACGYAARLFPSTAAGFAFETSRGNEDAATAIFMRATVVVGDLLFYLPAITLFVTHKLEGRGRRTQAIALMSILLQPALILVDHGHFQYNSIMLGFSAACFALLHTTLPNPDAAASSSTAAARGRARSQAVADLSRRLSYEYVAAAIFFCLSLSFKQMALYYAPAVFAVMLGRCVGLARIDPERGLTLFIGLGLAVVGTFGVVFAPWLTSLQQAAQVVHRIFPLARGLFEDKVANVWCFLSVLPLPARFKLKNVMEATALARLSLAVTLVAILPGCVLLFWAASQTARMEMMVAHETVAVGKSAAGSSSVAGSVKAGTVAAASNKSRSRRPPSVIGSAAGAPARSEIESLLAGSVSKSISGRISHVGPPQDALATLSHDSDYPQHHAGTAGAARAVASTLPSPAAQMLPYGLLSVSSAFFLFGFQTHEKSILLPLLPMTLLLGAKGDTWGGNITSARDWEWSVWFNNMATFSLYPLLKKDGQSLQYVTLILAWNWIIGNLSIPFHPLASIRAAASANASFFRRLSTLTYLAAVGLHLVEVLAPRLAPGLQAAVWTRYPDIYPVLNVLLTTPCFAVVWVWAMVRQVQVAFANGWTVSIGSSKKKRAKS</sequence>
<keyword evidence="6" id="KW-0808">Transferase</keyword>
<keyword evidence="7 13" id="KW-0812">Transmembrane</keyword>
<comment type="similarity">
    <text evidence="3">Belongs to the ALG6/ALG8 glucosyltransferase family.</text>
</comment>
<dbReference type="GO" id="GO:0005789">
    <property type="term" value="C:endoplasmic reticulum membrane"/>
    <property type="evidence" value="ECO:0007669"/>
    <property type="project" value="UniProtKB-SubCell"/>
</dbReference>
<feature type="compositionally biased region" description="Polar residues" evidence="12">
    <location>
        <begin position="43"/>
        <end position="53"/>
    </location>
</feature>
<feature type="transmembrane region" description="Helical" evidence="13">
    <location>
        <begin position="787"/>
        <end position="810"/>
    </location>
</feature>
<evidence type="ECO:0000256" key="5">
    <source>
        <dbReference type="ARBA" id="ARBA00022676"/>
    </source>
</evidence>
<feature type="compositionally biased region" description="Polar residues" evidence="12">
    <location>
        <begin position="389"/>
        <end position="398"/>
    </location>
</feature>
<dbReference type="OrthoDB" id="5589195at2759"/>
<accession>A0A4U7KN31</accession>
<feature type="region of interest" description="Disordered" evidence="12">
    <location>
        <begin position="381"/>
        <end position="466"/>
    </location>
</feature>
<feature type="transmembrane region" description="Helical" evidence="13">
    <location>
        <begin position="1165"/>
        <end position="1184"/>
    </location>
</feature>
<feature type="transmembrane region" description="Helical" evidence="13">
    <location>
        <begin position="668"/>
        <end position="684"/>
    </location>
</feature>
<feature type="compositionally biased region" description="Polar residues" evidence="12">
    <location>
        <begin position="250"/>
        <end position="259"/>
    </location>
</feature>
<organism evidence="14 15">
    <name type="scientific">Sporisorium graminicola</name>
    <dbReference type="NCBI Taxonomy" id="280036"/>
    <lineage>
        <taxon>Eukaryota</taxon>
        <taxon>Fungi</taxon>
        <taxon>Dikarya</taxon>
        <taxon>Basidiomycota</taxon>
        <taxon>Ustilaginomycotina</taxon>
        <taxon>Ustilaginomycetes</taxon>
        <taxon>Ustilaginales</taxon>
        <taxon>Ustilaginaceae</taxon>
        <taxon>Sporisorium</taxon>
    </lineage>
</organism>
<dbReference type="KEGG" id="sgra:EX895_005173"/>
<dbReference type="Pfam" id="PF03155">
    <property type="entry name" value="Alg6_Alg8"/>
    <property type="match status" value="2"/>
</dbReference>
<feature type="transmembrane region" description="Helical" evidence="13">
    <location>
        <begin position="1126"/>
        <end position="1144"/>
    </location>
</feature>
<keyword evidence="15" id="KW-1185">Reference proteome</keyword>
<feature type="region of interest" description="Disordered" evidence="12">
    <location>
        <begin position="303"/>
        <end position="358"/>
    </location>
</feature>
<dbReference type="Proteomes" id="UP000306050">
    <property type="component" value="Chromosome SGRAM_6"/>
</dbReference>
<keyword evidence="8" id="KW-0256">Endoplasmic reticulum</keyword>
<feature type="region of interest" description="Disordered" evidence="12">
    <location>
        <begin position="1"/>
        <end position="170"/>
    </location>
</feature>
<evidence type="ECO:0000256" key="4">
    <source>
        <dbReference type="ARBA" id="ARBA00011937"/>
    </source>
</evidence>
<evidence type="ECO:0000256" key="3">
    <source>
        <dbReference type="ARBA" id="ARBA00008715"/>
    </source>
</evidence>
<evidence type="ECO:0000256" key="7">
    <source>
        <dbReference type="ARBA" id="ARBA00022692"/>
    </source>
</evidence>
<feature type="compositionally biased region" description="Low complexity" evidence="12">
    <location>
        <begin position="316"/>
        <end position="329"/>
    </location>
</feature>
<evidence type="ECO:0000256" key="11">
    <source>
        <dbReference type="ARBA" id="ARBA00032921"/>
    </source>
</evidence>
<comment type="subcellular location">
    <subcellularLocation>
        <location evidence="1">Endoplasmic reticulum membrane</location>
        <topology evidence="1">Multi-pass membrane protein</topology>
    </subcellularLocation>
</comment>
<keyword evidence="9 13" id="KW-1133">Transmembrane helix</keyword>
<feature type="transmembrane region" description="Helical" evidence="13">
    <location>
        <begin position="763"/>
        <end position="780"/>
    </location>
</feature>
<evidence type="ECO:0000313" key="14">
    <source>
        <dbReference type="EMBL" id="TKY85634.1"/>
    </source>
</evidence>
<keyword evidence="5" id="KW-0328">Glycosyltransferase</keyword>